<feature type="transmembrane region" description="Helical" evidence="10">
    <location>
        <begin position="278"/>
        <end position="302"/>
    </location>
</feature>
<dbReference type="OrthoDB" id="2020634at2759"/>
<dbReference type="GO" id="GO:0000422">
    <property type="term" value="P:autophagy of mitochondrion"/>
    <property type="evidence" value="ECO:0007669"/>
    <property type="project" value="TreeGrafter"/>
</dbReference>
<accession>A0A0S4JRE4</accession>
<dbReference type="GO" id="GO:0034045">
    <property type="term" value="C:phagophore assembly site membrane"/>
    <property type="evidence" value="ECO:0007669"/>
    <property type="project" value="UniProtKB-SubCell"/>
</dbReference>
<keyword evidence="9 10" id="KW-0472">Membrane</keyword>
<dbReference type="OMA" id="IPTGECV"/>
<evidence type="ECO:0000313" key="12">
    <source>
        <dbReference type="EMBL" id="CUG94089.1"/>
    </source>
</evidence>
<dbReference type="EMBL" id="CYKH01002220">
    <property type="protein sequence ID" value="CUG94089.1"/>
    <property type="molecule type" value="Genomic_DNA"/>
</dbReference>
<evidence type="ECO:0000256" key="4">
    <source>
        <dbReference type="ARBA" id="ARBA00022448"/>
    </source>
</evidence>
<organism evidence="12 13">
    <name type="scientific">Bodo saltans</name>
    <name type="common">Flagellated protozoan</name>
    <dbReference type="NCBI Taxonomy" id="75058"/>
    <lineage>
        <taxon>Eukaryota</taxon>
        <taxon>Discoba</taxon>
        <taxon>Euglenozoa</taxon>
        <taxon>Kinetoplastea</taxon>
        <taxon>Metakinetoplastina</taxon>
        <taxon>Eubodonida</taxon>
        <taxon>Bodonidae</taxon>
        <taxon>Bodo</taxon>
    </lineage>
</organism>
<evidence type="ECO:0000256" key="10">
    <source>
        <dbReference type="RuleBase" id="RU364027"/>
    </source>
</evidence>
<comment type="subcellular location">
    <subcellularLocation>
        <location evidence="1 10">Preautophagosomal structure membrane</location>
        <topology evidence="1 10">Multi-pass membrane protein</topology>
    </subcellularLocation>
</comment>
<evidence type="ECO:0000256" key="9">
    <source>
        <dbReference type="ARBA" id="ARBA00023136"/>
    </source>
</evidence>
<feature type="compositionally biased region" description="Basic residues" evidence="11">
    <location>
        <begin position="777"/>
        <end position="787"/>
    </location>
</feature>
<proteinExistence type="inferred from homology"/>
<dbReference type="VEuPathDB" id="TriTrypDB:BSAL_46440"/>
<evidence type="ECO:0000256" key="2">
    <source>
        <dbReference type="ARBA" id="ARBA00006185"/>
    </source>
</evidence>
<sequence length="787" mass="88747">MVLGFSFVTSFRVEDTKSLRDVHLLMRTAYNQWKNEGTWRTIMEAVVDVLKCGVLALSIFVLGFMVNWDSVLTCSTELECQQTPVIHNPSFQTVPGAHTLLLMILFLSAIAACLYECKRCAETVYLQYELHDLLSSTIDCGPRSPFHTLRDIWFRYRASASGHEELPLGDNIPLLSDLSWSEFLHLFCSVIQKERSLAIHRQQRFDELRAIQALMVYDNYFIALHQKLLHPESSYGFSGPAISLIDQSILRFLIQSLFDSSNCLDVAVDQRRAIGEKLFGYLIAYWVFYPFFVSHALVKMVVKNVAAFRARPSEFLDRQWTEKSWWAFRLFNEVPHVTDERLVAAQTLANDMLGRIRRPSPISKFVERLAATIIVAILFLSFMNPAVLMGGIVSHRSLVWWLSTWFLVFTAFHVSELPLREYNHKKDLRSLCHLIHYETSVWQVSGSRWASSVQWDYFQSRWYVLGAALAKTLLMPLILLKLYFDDSIPLLVEVIQEHSSRVDGIGSIASDADFSHNPNLAPHPHPLRLCRPGGANSSDAPPYHGDLTYKHEKSIASFASVYPRWRRRAASGLQDSAAAELGLQEYLMMLFGEEHSTDEEDADHASDNDVYSDDASLPDDSAPPPRATGVTLSGSTRVPQLRLTEVQSVAERAAARLNSARQRTAMMFADTSGVGQSSPRSRAHEMQHRIVSRVDMLSATMMHLPPSANQRNSQRGGGLVASRNGGGGYGAASVRREVDEDEVEMTRAINMPADGLESSQNASSDDNDDDHRDGGRGRRNNARQQRR</sequence>
<keyword evidence="7 10" id="KW-0072">Autophagy</keyword>
<comment type="function">
    <text evidence="10">Phospholipid scramblase involved in autophagy. Cycles between the preautophagosomal structure/phagophore assembly site (PAS) and the cytoplasmic vesicle pool and supplies membrane for the growing autophagosome. Lipid scramblase activity plays a key role in preautophagosomal structure/phagophore assembly by distributing the phospholipids that arrive through ATG2 from the cytoplasmic to the luminal leaflet of the bilayer, thereby driving autophagosomal membrane expansion.</text>
</comment>
<dbReference type="PANTHER" id="PTHR13038:SF10">
    <property type="entry name" value="AUTOPHAGY-RELATED PROTEIN 9"/>
    <property type="match status" value="1"/>
</dbReference>
<evidence type="ECO:0000256" key="3">
    <source>
        <dbReference type="ARBA" id="ARBA00018074"/>
    </source>
</evidence>
<protein>
    <recommendedName>
        <fullName evidence="3 10">Autophagy-related protein 9</fullName>
    </recommendedName>
</protein>
<evidence type="ECO:0000256" key="5">
    <source>
        <dbReference type="ARBA" id="ARBA00022692"/>
    </source>
</evidence>
<name>A0A0S4JRE4_BODSA</name>
<evidence type="ECO:0000256" key="1">
    <source>
        <dbReference type="ARBA" id="ARBA00004511"/>
    </source>
</evidence>
<keyword evidence="8 10" id="KW-0445">Lipid transport</keyword>
<feature type="transmembrane region" description="Helical" evidence="10">
    <location>
        <begin position="97"/>
        <end position="115"/>
    </location>
</feature>
<dbReference type="Pfam" id="PF04109">
    <property type="entry name" value="ATG9"/>
    <property type="match status" value="1"/>
</dbReference>
<keyword evidence="13" id="KW-1185">Reference proteome</keyword>
<evidence type="ECO:0000256" key="11">
    <source>
        <dbReference type="SAM" id="MobiDB-lite"/>
    </source>
</evidence>
<dbReference type="Proteomes" id="UP000051952">
    <property type="component" value="Unassembled WGS sequence"/>
</dbReference>
<feature type="compositionally biased region" description="Gly residues" evidence="11">
    <location>
        <begin position="715"/>
        <end position="730"/>
    </location>
</feature>
<feature type="transmembrane region" description="Helical" evidence="10">
    <location>
        <begin position="398"/>
        <end position="419"/>
    </location>
</feature>
<keyword evidence="5 10" id="KW-0812">Transmembrane</keyword>
<feature type="transmembrane region" description="Helical" evidence="10">
    <location>
        <begin position="365"/>
        <end position="392"/>
    </location>
</feature>
<evidence type="ECO:0000256" key="6">
    <source>
        <dbReference type="ARBA" id="ARBA00022989"/>
    </source>
</evidence>
<dbReference type="GO" id="GO:0005776">
    <property type="term" value="C:autophagosome"/>
    <property type="evidence" value="ECO:0007669"/>
    <property type="project" value="TreeGrafter"/>
</dbReference>
<dbReference type="PANTHER" id="PTHR13038">
    <property type="entry name" value="APG9 AUTOPHAGY 9"/>
    <property type="match status" value="1"/>
</dbReference>
<dbReference type="GO" id="GO:0006869">
    <property type="term" value="P:lipid transport"/>
    <property type="evidence" value="ECO:0007669"/>
    <property type="project" value="UniProtKB-KW"/>
</dbReference>
<evidence type="ECO:0000256" key="7">
    <source>
        <dbReference type="ARBA" id="ARBA00023006"/>
    </source>
</evidence>
<keyword evidence="4 10" id="KW-0813">Transport</keyword>
<comment type="similarity">
    <text evidence="2 10">Belongs to the ATG9 family.</text>
</comment>
<evidence type="ECO:0000313" key="13">
    <source>
        <dbReference type="Proteomes" id="UP000051952"/>
    </source>
</evidence>
<feature type="region of interest" description="Disordered" evidence="11">
    <location>
        <begin position="596"/>
        <end position="633"/>
    </location>
</feature>
<evidence type="ECO:0000256" key="8">
    <source>
        <dbReference type="ARBA" id="ARBA00023055"/>
    </source>
</evidence>
<dbReference type="InterPro" id="IPR007241">
    <property type="entry name" value="Autophagy-rel_prot_9"/>
</dbReference>
<keyword evidence="6 10" id="KW-1133">Transmembrane helix</keyword>
<gene>
    <name evidence="12" type="ORF">BSAL_46440</name>
</gene>
<dbReference type="AlphaFoldDB" id="A0A0S4JRE4"/>
<dbReference type="GO" id="GO:0061709">
    <property type="term" value="P:reticulophagy"/>
    <property type="evidence" value="ECO:0007669"/>
    <property type="project" value="TreeGrafter"/>
</dbReference>
<feature type="transmembrane region" description="Helical" evidence="10">
    <location>
        <begin position="49"/>
        <end position="68"/>
    </location>
</feature>
<reference evidence="13" key="1">
    <citation type="submission" date="2015-09" db="EMBL/GenBank/DDBJ databases">
        <authorList>
            <consortium name="Pathogen Informatics"/>
        </authorList>
    </citation>
    <scope>NUCLEOTIDE SEQUENCE [LARGE SCALE GENOMIC DNA]</scope>
    <source>
        <strain evidence="13">Lake Konstanz</strain>
    </source>
</reference>
<dbReference type="GO" id="GO:0034497">
    <property type="term" value="P:protein localization to phagophore assembly site"/>
    <property type="evidence" value="ECO:0007669"/>
    <property type="project" value="TreeGrafter"/>
</dbReference>
<dbReference type="GO" id="GO:0034727">
    <property type="term" value="P:piecemeal microautophagy of the nucleus"/>
    <property type="evidence" value="ECO:0007669"/>
    <property type="project" value="TreeGrafter"/>
</dbReference>
<feature type="region of interest" description="Disordered" evidence="11">
    <location>
        <begin position="706"/>
        <end position="787"/>
    </location>
</feature>